<dbReference type="RefSeq" id="WP_015247537.1">
    <property type="nucleotide sequence ID" value="NC_019892.1"/>
</dbReference>
<accession>L0DGB9</accession>
<dbReference type="KEGG" id="saci:Sinac_4205"/>
<name>L0DGB9_SINAD</name>
<protein>
    <submittedName>
        <fullName evidence="1">Uncharacterized protein</fullName>
    </submittedName>
</protein>
<proteinExistence type="predicted"/>
<keyword evidence="2" id="KW-1185">Reference proteome</keyword>
<gene>
    <name evidence="1" type="ordered locus">Sinac_4205</name>
</gene>
<organism evidence="1 2">
    <name type="scientific">Singulisphaera acidiphila (strain ATCC BAA-1392 / DSM 18658 / VKM B-2454 / MOB10)</name>
    <dbReference type="NCBI Taxonomy" id="886293"/>
    <lineage>
        <taxon>Bacteria</taxon>
        <taxon>Pseudomonadati</taxon>
        <taxon>Planctomycetota</taxon>
        <taxon>Planctomycetia</taxon>
        <taxon>Isosphaerales</taxon>
        <taxon>Isosphaeraceae</taxon>
        <taxon>Singulisphaera</taxon>
    </lineage>
</organism>
<sequence length="186" mass="20664">MSRINDQAEWEPNAALAELPGPQRAALDAIVAGGSLRLAWLPVSELVEAGHTPAVLDALVRSGLAAEWSLAGVMQLTLSAYGAWLLGVHILERLSMRGEELEEDPYWAALSKQAPPLRLPKRRHEIRWPWMEEILDAKSLPRQANSPEFLVDDATGKPMLLFDGIKVVIDRRIKRPKPSRARRKAG</sequence>
<reference evidence="1 2" key="1">
    <citation type="submission" date="2012-02" db="EMBL/GenBank/DDBJ databases">
        <title>Complete sequence of chromosome of Singulisphaera acidiphila DSM 18658.</title>
        <authorList>
            <consortium name="US DOE Joint Genome Institute (JGI-PGF)"/>
            <person name="Lucas S."/>
            <person name="Copeland A."/>
            <person name="Lapidus A."/>
            <person name="Glavina del Rio T."/>
            <person name="Dalin E."/>
            <person name="Tice H."/>
            <person name="Bruce D."/>
            <person name="Goodwin L."/>
            <person name="Pitluck S."/>
            <person name="Peters L."/>
            <person name="Ovchinnikova G."/>
            <person name="Chertkov O."/>
            <person name="Kyrpides N."/>
            <person name="Mavromatis K."/>
            <person name="Ivanova N."/>
            <person name="Brettin T."/>
            <person name="Detter J.C."/>
            <person name="Han C."/>
            <person name="Larimer F."/>
            <person name="Land M."/>
            <person name="Hauser L."/>
            <person name="Markowitz V."/>
            <person name="Cheng J.-F."/>
            <person name="Hugenholtz P."/>
            <person name="Woyke T."/>
            <person name="Wu D."/>
            <person name="Tindall B."/>
            <person name="Pomrenke H."/>
            <person name="Brambilla E."/>
            <person name="Klenk H.-P."/>
            <person name="Eisen J.A."/>
        </authorList>
    </citation>
    <scope>NUCLEOTIDE SEQUENCE [LARGE SCALE GENOMIC DNA]</scope>
    <source>
        <strain evidence="2">ATCC BAA-1392 / DSM 18658 / VKM B-2454 / MOB10</strain>
    </source>
</reference>
<dbReference type="HOGENOM" id="CLU_1668225_0_0_0"/>
<evidence type="ECO:0000313" key="1">
    <source>
        <dbReference type="EMBL" id="AGA28409.1"/>
    </source>
</evidence>
<evidence type="ECO:0000313" key="2">
    <source>
        <dbReference type="Proteomes" id="UP000010798"/>
    </source>
</evidence>
<dbReference type="AlphaFoldDB" id="L0DGB9"/>
<dbReference type="EMBL" id="CP003364">
    <property type="protein sequence ID" value="AGA28409.1"/>
    <property type="molecule type" value="Genomic_DNA"/>
</dbReference>
<dbReference type="Proteomes" id="UP000010798">
    <property type="component" value="Chromosome"/>
</dbReference>